<dbReference type="InterPro" id="IPR029033">
    <property type="entry name" value="His_PPase_superfam"/>
</dbReference>
<evidence type="ECO:0000313" key="4">
    <source>
        <dbReference type="Proteomes" id="UP000186868"/>
    </source>
</evidence>
<feature type="active site" description="Proton donor/acceptor" evidence="1">
    <location>
        <position position="83"/>
    </location>
</feature>
<dbReference type="GO" id="GO:0005737">
    <property type="term" value="C:cytoplasm"/>
    <property type="evidence" value="ECO:0007669"/>
    <property type="project" value="TreeGrafter"/>
</dbReference>
<dbReference type="Gene3D" id="3.40.50.1240">
    <property type="entry name" value="Phosphoglycerate mutase-like"/>
    <property type="match status" value="1"/>
</dbReference>
<accession>A0A1U7H8S3</accession>
<dbReference type="RefSeq" id="WP_073601351.1">
    <property type="nucleotide sequence ID" value="NZ_MRCB01000037.1"/>
</dbReference>
<organism evidence="3 4">
    <name type="scientific">Hydrococcus rivularis NIES-593</name>
    <dbReference type="NCBI Taxonomy" id="1921803"/>
    <lineage>
        <taxon>Bacteria</taxon>
        <taxon>Bacillati</taxon>
        <taxon>Cyanobacteriota</taxon>
        <taxon>Cyanophyceae</taxon>
        <taxon>Pleurocapsales</taxon>
        <taxon>Hydrococcaceae</taxon>
        <taxon>Hydrococcus</taxon>
    </lineage>
</organism>
<evidence type="ECO:0000313" key="3">
    <source>
        <dbReference type="EMBL" id="OKH19840.1"/>
    </source>
</evidence>
<dbReference type="InterPro" id="IPR050275">
    <property type="entry name" value="PGM_Phosphatase"/>
</dbReference>
<gene>
    <name evidence="3" type="ORF">NIES593_20455</name>
</gene>
<dbReference type="EMBL" id="MRCB01000037">
    <property type="protein sequence ID" value="OKH19840.1"/>
    <property type="molecule type" value="Genomic_DNA"/>
</dbReference>
<reference evidence="3 4" key="1">
    <citation type="submission" date="2016-11" db="EMBL/GenBank/DDBJ databases">
        <title>Draft Genome Sequences of Nine Cyanobacterial Strains from Diverse Habitats.</title>
        <authorList>
            <person name="Zhu T."/>
            <person name="Hou S."/>
            <person name="Lu X."/>
            <person name="Hess W.R."/>
        </authorList>
    </citation>
    <scope>NUCLEOTIDE SEQUENCE [LARGE SCALE GENOMIC DNA]</scope>
    <source>
        <strain evidence="3 4">NIES-593</strain>
    </source>
</reference>
<evidence type="ECO:0000256" key="1">
    <source>
        <dbReference type="PIRSR" id="PIRSR613078-1"/>
    </source>
</evidence>
<feature type="binding site" evidence="2">
    <location>
        <begin position="83"/>
        <end position="86"/>
    </location>
    <ligand>
        <name>substrate</name>
    </ligand>
</feature>
<dbReference type="Pfam" id="PF00300">
    <property type="entry name" value="His_Phos_1"/>
    <property type="match status" value="1"/>
</dbReference>
<dbReference type="AlphaFoldDB" id="A0A1U7H8S3"/>
<comment type="caution">
    <text evidence="3">The sequence shown here is derived from an EMBL/GenBank/DDBJ whole genome shotgun (WGS) entry which is preliminary data.</text>
</comment>
<dbReference type="STRING" id="1921803.NIES593_20455"/>
<proteinExistence type="predicted"/>
<evidence type="ECO:0000256" key="2">
    <source>
        <dbReference type="PIRSR" id="PIRSR613078-2"/>
    </source>
</evidence>
<dbReference type="GO" id="GO:0016791">
    <property type="term" value="F:phosphatase activity"/>
    <property type="evidence" value="ECO:0007669"/>
    <property type="project" value="TreeGrafter"/>
</dbReference>
<dbReference type="InterPro" id="IPR013078">
    <property type="entry name" value="His_Pase_superF_clade-1"/>
</dbReference>
<keyword evidence="4" id="KW-1185">Reference proteome</keyword>
<dbReference type="SMART" id="SM00855">
    <property type="entry name" value="PGAM"/>
    <property type="match status" value="1"/>
</dbReference>
<name>A0A1U7H8S3_9CYAN</name>
<dbReference type="PANTHER" id="PTHR48100:SF1">
    <property type="entry name" value="HISTIDINE PHOSPHATASE FAMILY PROTEIN-RELATED"/>
    <property type="match status" value="1"/>
</dbReference>
<feature type="binding site" evidence="2">
    <location>
        <position position="59"/>
    </location>
    <ligand>
        <name>substrate</name>
    </ligand>
</feature>
<dbReference type="Proteomes" id="UP000186868">
    <property type="component" value="Unassembled WGS sequence"/>
</dbReference>
<dbReference type="SUPFAM" id="SSF53254">
    <property type="entry name" value="Phosphoglycerate mutase-like"/>
    <property type="match status" value="1"/>
</dbReference>
<dbReference type="PANTHER" id="PTHR48100">
    <property type="entry name" value="BROAD-SPECIFICITY PHOSPHATASE YOR283W-RELATED"/>
    <property type="match status" value="1"/>
</dbReference>
<dbReference type="CDD" id="cd07067">
    <property type="entry name" value="HP_PGM_like"/>
    <property type="match status" value="1"/>
</dbReference>
<dbReference type="OrthoDB" id="9781415at2"/>
<feature type="active site" description="Tele-phosphohistidine intermediate" evidence="1">
    <location>
        <position position="10"/>
    </location>
</feature>
<sequence length="212" mass="23917">MTLKIYFLRHGETISSQTGTYCGTLDVDLTPEGYLMAEDFAKTYESLPWTAVFCSPMHRTIATAKPLCDRVGLDMKLRDGLKEIAYGKWEGKMPEEVNREFHDDYVRWLSDPGWNAPTGGEKGVDIARRSFQVLDEIERTCSNGNILVVSHKGTIRIILCELLGIDIGRFRDRIGMPAASVSIVEMAERGPLLHIMGDRSHLRKELRDRVGS</sequence>
<protein>
    <submittedName>
        <fullName evidence="3">Histidine phosphatase family protein</fullName>
    </submittedName>
</protein>